<dbReference type="InterPro" id="IPR003362">
    <property type="entry name" value="Bact_transf"/>
</dbReference>
<keyword evidence="5" id="KW-1185">Reference proteome</keyword>
<dbReference type="PANTHER" id="PTHR30576:SF8">
    <property type="entry name" value="UNDECAPRENYL-PHOSPHATE GALACTOSE PHOSPHOTRANSFERASE"/>
    <property type="match status" value="1"/>
</dbReference>
<gene>
    <name evidence="4" type="ORF">KSS89_18470</name>
</gene>
<protein>
    <submittedName>
        <fullName evidence="4">Sugar transferase</fullName>
    </submittedName>
</protein>
<dbReference type="Pfam" id="PF02397">
    <property type="entry name" value="Bac_transf"/>
    <property type="match status" value="1"/>
</dbReference>
<dbReference type="Proteomes" id="UP000693952">
    <property type="component" value="Chromosome"/>
</dbReference>
<evidence type="ECO:0000256" key="1">
    <source>
        <dbReference type="ARBA" id="ARBA00006464"/>
    </source>
</evidence>
<evidence type="ECO:0000313" key="4">
    <source>
        <dbReference type="EMBL" id="QXH38259.1"/>
    </source>
</evidence>
<organism evidence="4 5">
    <name type="scientific">Pseudomonas sessilinigenes</name>
    <dbReference type="NCBI Taxonomy" id="658629"/>
    <lineage>
        <taxon>Bacteria</taxon>
        <taxon>Pseudomonadati</taxon>
        <taxon>Pseudomonadota</taxon>
        <taxon>Gammaproteobacteria</taxon>
        <taxon>Pseudomonadales</taxon>
        <taxon>Pseudomonadaceae</taxon>
        <taxon>Pseudomonas</taxon>
    </lineage>
</organism>
<dbReference type="EMBL" id="CP077074">
    <property type="protein sequence ID" value="QXH38259.1"/>
    <property type="molecule type" value="Genomic_DNA"/>
</dbReference>
<keyword evidence="4" id="KW-0808">Transferase</keyword>
<feature type="domain" description="Bacterial sugar transferase" evidence="3">
    <location>
        <begin position="2"/>
        <end position="176"/>
    </location>
</feature>
<evidence type="ECO:0000259" key="3">
    <source>
        <dbReference type="Pfam" id="PF02397"/>
    </source>
</evidence>
<evidence type="ECO:0000256" key="2">
    <source>
        <dbReference type="SAM" id="Phobius"/>
    </source>
</evidence>
<keyword evidence="2" id="KW-0472">Membrane</keyword>
<proteinExistence type="inferred from homology"/>
<dbReference type="GO" id="GO:0016740">
    <property type="term" value="F:transferase activity"/>
    <property type="evidence" value="ECO:0007669"/>
    <property type="project" value="UniProtKB-KW"/>
</dbReference>
<accession>A0ABX8MJB6</accession>
<keyword evidence="2" id="KW-1133">Transmembrane helix</keyword>
<keyword evidence="2" id="KW-0812">Transmembrane</keyword>
<reference evidence="4" key="1">
    <citation type="submission" date="2021-06" db="EMBL/GenBank/DDBJ databases">
        <title>Updating the genus Pseudomonas: Description of 43 new species and partition of the Pseudomonas putida group.</title>
        <authorList>
            <person name="Girard L."/>
            <person name="Lood C."/>
            <person name="Vandamme P."/>
            <person name="Rokni-Zadeh H."/>
            <person name="van Noort V."/>
            <person name="Hofte M."/>
            <person name="Lavigne R."/>
            <person name="De Mot R."/>
        </authorList>
    </citation>
    <scope>NUCLEOTIDE SEQUENCE</scope>
    <source>
        <strain evidence="4">CMR12a</strain>
    </source>
</reference>
<evidence type="ECO:0000313" key="5">
    <source>
        <dbReference type="Proteomes" id="UP000693952"/>
    </source>
</evidence>
<name>A0ABX8MJB6_9PSED</name>
<feature type="transmembrane region" description="Helical" evidence="2">
    <location>
        <begin position="7"/>
        <end position="32"/>
    </location>
</feature>
<sequence>MKRLIDVVFSALGLLLLSPLMVITYLLVRYYLGGPVLFRQVRPGFQGKPFEMLKFRTMLDGVDANGVQLPDSERLTKFGRFLRSSSLDELPGLINVLKGDMSIVGPRPLLMSYLPLYSTEQNRRHLVRPGVTGLAQVSGRNSLSWEEKFRLDVWYVDNQSLVLDLKIIFLTFKKVFLREGINQEGQATMEAFKGSTDNAIDNGKKK</sequence>
<comment type="similarity">
    <text evidence="1">Belongs to the bacterial sugar transferase family.</text>
</comment>
<dbReference type="PANTHER" id="PTHR30576">
    <property type="entry name" value="COLANIC BIOSYNTHESIS UDP-GLUCOSE LIPID CARRIER TRANSFERASE"/>
    <property type="match status" value="1"/>
</dbReference>